<dbReference type="AlphaFoldDB" id="A0A1I2TUA8"/>
<evidence type="ECO:0000313" key="3">
    <source>
        <dbReference type="Proteomes" id="UP000198897"/>
    </source>
</evidence>
<keyword evidence="1" id="KW-1133">Transmembrane helix</keyword>
<organism evidence="2 3">
    <name type="scientific">Halobacillus alkaliphilus</name>
    <dbReference type="NCBI Taxonomy" id="396056"/>
    <lineage>
        <taxon>Bacteria</taxon>
        <taxon>Bacillati</taxon>
        <taxon>Bacillota</taxon>
        <taxon>Bacilli</taxon>
        <taxon>Bacillales</taxon>
        <taxon>Bacillaceae</taxon>
        <taxon>Halobacillus</taxon>
    </lineage>
</organism>
<dbReference type="RefSeq" id="WP_089755033.1">
    <property type="nucleotide sequence ID" value="NZ_FOOG01000084.1"/>
</dbReference>
<keyword evidence="3" id="KW-1185">Reference proteome</keyword>
<evidence type="ECO:0000256" key="1">
    <source>
        <dbReference type="SAM" id="Phobius"/>
    </source>
</evidence>
<gene>
    <name evidence="2" type="ORF">SAMN05216353_1846</name>
</gene>
<feature type="transmembrane region" description="Helical" evidence="1">
    <location>
        <begin position="31"/>
        <end position="52"/>
    </location>
</feature>
<protein>
    <submittedName>
        <fullName evidence="2">Uncharacterized protein</fullName>
    </submittedName>
</protein>
<sequence>MHKYQKLTVSFAFLSASFLAGGLVFQSYTEYSILVGWGGNLIANFFALFYALKWSRRRQTM</sequence>
<feature type="transmembrane region" description="Helical" evidence="1">
    <location>
        <begin position="7"/>
        <end position="25"/>
    </location>
</feature>
<reference evidence="3" key="1">
    <citation type="submission" date="2016-10" db="EMBL/GenBank/DDBJ databases">
        <authorList>
            <person name="Varghese N."/>
            <person name="Submissions S."/>
        </authorList>
    </citation>
    <scope>NUCLEOTIDE SEQUENCE [LARGE SCALE GENOMIC DNA]</scope>
    <source>
        <strain evidence="3">FP5</strain>
    </source>
</reference>
<accession>A0A1I2TUA8</accession>
<keyword evidence="1" id="KW-0812">Transmembrane</keyword>
<proteinExistence type="predicted"/>
<evidence type="ECO:0000313" key="2">
    <source>
        <dbReference type="EMBL" id="SFG68484.1"/>
    </source>
</evidence>
<dbReference type="Proteomes" id="UP000198897">
    <property type="component" value="Unassembled WGS sequence"/>
</dbReference>
<name>A0A1I2TUA8_9BACI</name>
<dbReference type="EMBL" id="FOOG01000084">
    <property type="protein sequence ID" value="SFG68484.1"/>
    <property type="molecule type" value="Genomic_DNA"/>
</dbReference>
<keyword evidence="1" id="KW-0472">Membrane</keyword>